<comment type="function">
    <text evidence="16">Peptidoglycan polymerase that is essential for cell division.</text>
</comment>
<evidence type="ECO:0000256" key="7">
    <source>
        <dbReference type="ARBA" id="ARBA00022989"/>
    </source>
</evidence>
<keyword evidence="2" id="KW-0328">Glycosyltransferase</keyword>
<comment type="similarity">
    <text evidence="11">Belongs to the SEDS family. FtsW subfamily.</text>
</comment>
<feature type="transmembrane region" description="Helical" evidence="17">
    <location>
        <begin position="183"/>
        <end position="200"/>
    </location>
</feature>
<evidence type="ECO:0000256" key="1">
    <source>
        <dbReference type="ARBA" id="ARBA00004141"/>
    </source>
</evidence>
<evidence type="ECO:0000313" key="19">
    <source>
        <dbReference type="Proteomes" id="UP000095390"/>
    </source>
</evidence>
<evidence type="ECO:0000256" key="6">
    <source>
        <dbReference type="ARBA" id="ARBA00022984"/>
    </source>
</evidence>
<evidence type="ECO:0000256" key="12">
    <source>
        <dbReference type="ARBA" id="ARBA00041185"/>
    </source>
</evidence>
<keyword evidence="4 17" id="KW-0812">Transmembrane</keyword>
<feature type="transmembrane region" description="Helical" evidence="17">
    <location>
        <begin position="42"/>
        <end position="62"/>
    </location>
</feature>
<keyword evidence="6" id="KW-0573">Peptidoglycan synthesis</keyword>
<evidence type="ECO:0000256" key="17">
    <source>
        <dbReference type="SAM" id="Phobius"/>
    </source>
</evidence>
<keyword evidence="7 17" id="KW-1133">Transmembrane helix</keyword>
<protein>
    <recommendedName>
        <fullName evidence="12">Probable peptidoglycan glycosyltransferase FtsW</fullName>
        <ecNumber evidence="14">2.4.99.28</ecNumber>
    </recommendedName>
    <alternativeName>
        <fullName evidence="13">Cell division protein FtsW</fullName>
    </alternativeName>
    <alternativeName>
        <fullName evidence="10">Cell wall polymerase</fullName>
    </alternativeName>
    <alternativeName>
        <fullName evidence="9">Peptidoglycan polymerase</fullName>
    </alternativeName>
</protein>
<evidence type="ECO:0000256" key="14">
    <source>
        <dbReference type="ARBA" id="ARBA00044770"/>
    </source>
</evidence>
<evidence type="ECO:0000256" key="2">
    <source>
        <dbReference type="ARBA" id="ARBA00022676"/>
    </source>
</evidence>
<reference evidence="18 19" key="1">
    <citation type="submission" date="2015-09" db="EMBL/GenBank/DDBJ databases">
        <authorList>
            <consortium name="Pathogen Informatics"/>
        </authorList>
    </citation>
    <scope>NUCLEOTIDE SEQUENCE [LARGE SCALE GENOMIC DNA]</scope>
    <source>
        <strain evidence="18 19">2789STDY5834966</strain>
    </source>
</reference>
<dbReference type="OrthoDB" id="9812661at2"/>
<keyword evidence="8 17" id="KW-0472">Membrane</keyword>
<evidence type="ECO:0000256" key="15">
    <source>
        <dbReference type="ARBA" id="ARBA00049902"/>
    </source>
</evidence>
<proteinExistence type="inferred from homology"/>
<feature type="transmembrane region" description="Helical" evidence="17">
    <location>
        <begin position="155"/>
        <end position="176"/>
    </location>
</feature>
<keyword evidence="5" id="KW-0133">Cell shape</keyword>
<feature type="transmembrane region" description="Helical" evidence="17">
    <location>
        <begin position="282"/>
        <end position="301"/>
    </location>
</feature>
<evidence type="ECO:0000256" key="4">
    <source>
        <dbReference type="ARBA" id="ARBA00022692"/>
    </source>
</evidence>
<name>A0A173SQD9_9FIRM</name>
<dbReference type="GO" id="GO:0005886">
    <property type="term" value="C:plasma membrane"/>
    <property type="evidence" value="ECO:0007669"/>
    <property type="project" value="TreeGrafter"/>
</dbReference>
<feature type="transmembrane region" description="Helical" evidence="17">
    <location>
        <begin position="132"/>
        <end position="149"/>
    </location>
</feature>
<evidence type="ECO:0000256" key="10">
    <source>
        <dbReference type="ARBA" id="ARBA00033270"/>
    </source>
</evidence>
<dbReference type="GO" id="GO:0015648">
    <property type="term" value="F:lipid-linked peptidoglycan transporter activity"/>
    <property type="evidence" value="ECO:0007669"/>
    <property type="project" value="TreeGrafter"/>
</dbReference>
<evidence type="ECO:0000313" key="18">
    <source>
        <dbReference type="EMBL" id="CUM92591.1"/>
    </source>
</evidence>
<dbReference type="PANTHER" id="PTHR30474:SF2">
    <property type="entry name" value="PEPTIDOGLYCAN GLYCOSYLTRANSFERASE FTSW-RELATED"/>
    <property type="match status" value="1"/>
</dbReference>
<keyword evidence="3" id="KW-0808">Transferase</keyword>
<dbReference type="EMBL" id="CYYC01000010">
    <property type="protein sequence ID" value="CUM92591.1"/>
    <property type="molecule type" value="Genomic_DNA"/>
</dbReference>
<dbReference type="InterPro" id="IPR001182">
    <property type="entry name" value="FtsW/RodA"/>
</dbReference>
<dbReference type="AlphaFoldDB" id="A0A173SQD9"/>
<feature type="transmembrane region" description="Helical" evidence="17">
    <location>
        <begin position="347"/>
        <end position="370"/>
    </location>
</feature>
<gene>
    <name evidence="18" type="primary">mrdB</name>
    <name evidence="18" type="ORF">ERS852578_01123</name>
</gene>
<evidence type="ECO:0000256" key="16">
    <source>
        <dbReference type="ARBA" id="ARBA00049966"/>
    </source>
</evidence>
<dbReference type="GO" id="GO:0008955">
    <property type="term" value="F:peptidoglycan glycosyltransferase activity"/>
    <property type="evidence" value="ECO:0007669"/>
    <property type="project" value="UniProtKB-EC"/>
</dbReference>
<feature type="transmembrane region" description="Helical" evidence="17">
    <location>
        <begin position="12"/>
        <end position="30"/>
    </location>
</feature>
<evidence type="ECO:0000256" key="11">
    <source>
        <dbReference type="ARBA" id="ARBA00038053"/>
    </source>
</evidence>
<comment type="subcellular location">
    <subcellularLocation>
        <location evidence="1">Membrane</location>
        <topology evidence="1">Multi-pass membrane protein</topology>
    </subcellularLocation>
</comment>
<dbReference type="PANTHER" id="PTHR30474">
    <property type="entry name" value="CELL CYCLE PROTEIN"/>
    <property type="match status" value="1"/>
</dbReference>
<dbReference type="EC" id="2.4.99.28" evidence="14"/>
<accession>A0A173SQD9</accession>
<evidence type="ECO:0000256" key="9">
    <source>
        <dbReference type="ARBA" id="ARBA00032370"/>
    </source>
</evidence>
<feature type="transmembrane region" description="Helical" evidence="17">
    <location>
        <begin position="69"/>
        <end position="90"/>
    </location>
</feature>
<comment type="catalytic activity">
    <reaction evidence="15">
        <text>[GlcNAc-(1-&gt;4)-Mur2Ac(oyl-L-Ala-gamma-D-Glu-L-Lys-D-Ala-D-Ala)](n)-di-trans,octa-cis-undecaprenyl diphosphate + beta-D-GlcNAc-(1-&gt;4)-Mur2Ac(oyl-L-Ala-gamma-D-Glu-L-Lys-D-Ala-D-Ala)-di-trans,octa-cis-undecaprenyl diphosphate = [GlcNAc-(1-&gt;4)-Mur2Ac(oyl-L-Ala-gamma-D-Glu-L-Lys-D-Ala-D-Ala)](n+1)-di-trans,octa-cis-undecaprenyl diphosphate + di-trans,octa-cis-undecaprenyl diphosphate + H(+)</text>
        <dbReference type="Rhea" id="RHEA:23708"/>
        <dbReference type="Rhea" id="RHEA-COMP:9602"/>
        <dbReference type="Rhea" id="RHEA-COMP:9603"/>
        <dbReference type="ChEBI" id="CHEBI:15378"/>
        <dbReference type="ChEBI" id="CHEBI:58405"/>
        <dbReference type="ChEBI" id="CHEBI:60033"/>
        <dbReference type="ChEBI" id="CHEBI:78435"/>
        <dbReference type="EC" id="2.4.99.28"/>
    </reaction>
</comment>
<evidence type="ECO:0000256" key="3">
    <source>
        <dbReference type="ARBA" id="ARBA00022679"/>
    </source>
</evidence>
<dbReference type="Pfam" id="PF01098">
    <property type="entry name" value="FTSW_RODA_SPOVE"/>
    <property type="match status" value="1"/>
</dbReference>
<dbReference type="Proteomes" id="UP000095390">
    <property type="component" value="Unassembled WGS sequence"/>
</dbReference>
<dbReference type="RefSeq" id="WP_055182747.1">
    <property type="nucleotide sequence ID" value="NZ_CAUBNB010000003.1"/>
</dbReference>
<dbReference type="GO" id="GO:0032153">
    <property type="term" value="C:cell division site"/>
    <property type="evidence" value="ECO:0007669"/>
    <property type="project" value="TreeGrafter"/>
</dbReference>
<dbReference type="GO" id="GO:0008360">
    <property type="term" value="P:regulation of cell shape"/>
    <property type="evidence" value="ECO:0007669"/>
    <property type="project" value="UniProtKB-KW"/>
</dbReference>
<dbReference type="GO" id="GO:0051301">
    <property type="term" value="P:cell division"/>
    <property type="evidence" value="ECO:0007669"/>
    <property type="project" value="InterPro"/>
</dbReference>
<feature type="transmembrane region" description="Helical" evidence="17">
    <location>
        <begin position="102"/>
        <end position="120"/>
    </location>
</feature>
<feature type="transmembrane region" description="Helical" evidence="17">
    <location>
        <begin position="313"/>
        <end position="335"/>
    </location>
</feature>
<evidence type="ECO:0000256" key="5">
    <source>
        <dbReference type="ARBA" id="ARBA00022960"/>
    </source>
</evidence>
<organism evidence="18 19">
    <name type="scientific">Anaerobutyricum hallii</name>
    <dbReference type="NCBI Taxonomy" id="39488"/>
    <lineage>
        <taxon>Bacteria</taxon>
        <taxon>Bacillati</taxon>
        <taxon>Bacillota</taxon>
        <taxon>Clostridia</taxon>
        <taxon>Lachnospirales</taxon>
        <taxon>Lachnospiraceae</taxon>
        <taxon>Anaerobutyricum</taxon>
    </lineage>
</organism>
<dbReference type="GO" id="GO:0009252">
    <property type="term" value="P:peptidoglycan biosynthetic process"/>
    <property type="evidence" value="ECO:0007669"/>
    <property type="project" value="UniProtKB-KW"/>
</dbReference>
<sequence>MLKQKYQFKNYNWVLIGAVLILSGMGVLFINSADSSYTSKQLVGLIFCTGVMLFLSVVNFNFVCGFNRVLYMINIVLLVLVKLVGVSVNGAQRWINLGFTRLQPSELTKIIMIIFVAVYIQEHEEDFMEWKVLLKLALLCALPLFLVVIEPNLSTTLDITFILLSVIFVGGFSMALIKKWLKIIIPVMIPLGFLFIWYIQTPNQILLHDYQVTRIMTFLEPSKYSSTSAYQQDNSVMAIGSGKLYGKGLNNNTIADVTVADTGFVSEQQTDFIFSVVGEETGFVGSVIVIALLAIIVIECLKTAYVAKNMSGRLIASGMAALIGFQSFINIGVATEFLPNTGLPLPFVSYGLTSLLSYMAGIGIVLNIGLQRHY</sequence>
<evidence type="ECO:0000256" key="13">
    <source>
        <dbReference type="ARBA" id="ARBA00041418"/>
    </source>
</evidence>
<evidence type="ECO:0000256" key="8">
    <source>
        <dbReference type="ARBA" id="ARBA00023136"/>
    </source>
</evidence>